<feature type="chain" id="PRO_5045792668" evidence="1">
    <location>
        <begin position="26"/>
        <end position="206"/>
    </location>
</feature>
<proteinExistence type="predicted"/>
<dbReference type="EMBL" id="JACOGF010000007">
    <property type="protein sequence ID" value="MBC3918711.1"/>
    <property type="molecule type" value="Genomic_DNA"/>
</dbReference>
<evidence type="ECO:0000313" key="3">
    <source>
        <dbReference type="Proteomes" id="UP000650424"/>
    </source>
</evidence>
<evidence type="ECO:0000256" key="1">
    <source>
        <dbReference type="SAM" id="SignalP"/>
    </source>
</evidence>
<reference evidence="2 3" key="1">
    <citation type="submission" date="2020-08" db="EMBL/GenBank/DDBJ databases">
        <title>Novel species isolated from subtropical streams in China.</title>
        <authorList>
            <person name="Lu H."/>
        </authorList>
    </citation>
    <scope>NUCLEOTIDE SEQUENCE [LARGE SCALE GENOMIC DNA]</scope>
    <source>
        <strain evidence="2 3">CY18W</strain>
    </source>
</reference>
<accession>A0ABR6ZS55</accession>
<gene>
    <name evidence="2" type="ORF">H8L32_14550</name>
</gene>
<dbReference type="RefSeq" id="WP_186947982.1">
    <property type="nucleotide sequence ID" value="NZ_JACOGF010000007.1"/>
</dbReference>
<evidence type="ECO:0000313" key="2">
    <source>
        <dbReference type="EMBL" id="MBC3918711.1"/>
    </source>
</evidence>
<feature type="signal peptide" evidence="1">
    <location>
        <begin position="1"/>
        <end position="25"/>
    </location>
</feature>
<dbReference type="Proteomes" id="UP000650424">
    <property type="component" value="Unassembled WGS sequence"/>
</dbReference>
<protein>
    <submittedName>
        <fullName evidence="2">Uncharacterized protein</fullName>
    </submittedName>
</protein>
<sequence length="206" mass="23005">MQKPSLLSNAAIIASMMVLPGFSQAGTYIEGKDIPTDLRPFVTADTKLLAFVSADLNGDDKPDYVFVVEKQKKRPADEDIEDGQRPLHIAIRQADGKLKLVKTNEKIVLCSTCGGMMGDPFADLTANKKSFTVSHYGGSAWRWANAYQFNYSRKDDTWQLVKVSESSFHTSEPDKAKEKIYTPPRHFGKIDIADFNPEKFKNPGIK</sequence>
<comment type="caution">
    <text evidence="2">The sequence shown here is derived from an EMBL/GenBank/DDBJ whole genome shotgun (WGS) entry which is preliminary data.</text>
</comment>
<keyword evidence="3" id="KW-1185">Reference proteome</keyword>
<name>A0ABR6ZS55_9BURK</name>
<keyword evidence="1" id="KW-0732">Signal</keyword>
<organism evidence="2 3">
    <name type="scientific">Undibacterium hunanense</name>
    <dbReference type="NCBI Taxonomy" id="2762292"/>
    <lineage>
        <taxon>Bacteria</taxon>
        <taxon>Pseudomonadati</taxon>
        <taxon>Pseudomonadota</taxon>
        <taxon>Betaproteobacteria</taxon>
        <taxon>Burkholderiales</taxon>
        <taxon>Oxalobacteraceae</taxon>
        <taxon>Undibacterium</taxon>
    </lineage>
</organism>